<feature type="binding site" evidence="13">
    <location>
        <position position="151"/>
    </location>
    <ligand>
        <name>substrate</name>
    </ligand>
</feature>
<evidence type="ECO:0000256" key="16">
    <source>
        <dbReference type="RuleBase" id="RU000532"/>
    </source>
</evidence>
<dbReference type="UniPathway" id="UPA00109">
    <property type="reaction ID" value="UER00185"/>
</dbReference>
<feature type="binding site" evidence="13 15">
    <location>
        <position position="202"/>
    </location>
    <ligand>
        <name>ATP</name>
        <dbReference type="ChEBI" id="CHEBI:30616"/>
    </ligand>
</feature>
<dbReference type="GO" id="GO:0005829">
    <property type="term" value="C:cytosol"/>
    <property type="evidence" value="ECO:0007669"/>
    <property type="project" value="TreeGrafter"/>
</dbReference>
<evidence type="ECO:0000256" key="4">
    <source>
        <dbReference type="ARBA" id="ARBA00011245"/>
    </source>
</evidence>
<evidence type="ECO:0000256" key="3">
    <source>
        <dbReference type="ARBA" id="ARBA00008982"/>
    </source>
</evidence>
<evidence type="ECO:0000256" key="8">
    <source>
        <dbReference type="ARBA" id="ARBA00022679"/>
    </source>
</evidence>
<reference evidence="17 18" key="1">
    <citation type="journal article" date="2017" name="BMC Genomics">
        <title>Genome sequencing of 39 Akkermansia muciniphila isolates reveals its population structure, genomic and functional diverisity, and global distribution in mammalian gut microbiotas.</title>
        <authorList>
            <person name="Guo X."/>
            <person name="Li S."/>
            <person name="Zhang J."/>
            <person name="Wu F."/>
            <person name="Li X."/>
            <person name="Wu D."/>
            <person name="Zhang M."/>
            <person name="Ou Z."/>
            <person name="Jie Z."/>
            <person name="Yan Q."/>
            <person name="Li P."/>
            <person name="Yi J."/>
            <person name="Peng Y."/>
        </authorList>
    </citation>
    <scope>NUCLEOTIDE SEQUENCE [LARGE SCALE GENOMIC DNA]</scope>
    <source>
        <strain evidence="17 18">GP24</strain>
    </source>
</reference>
<dbReference type="GO" id="GO:0006094">
    <property type="term" value="P:gluconeogenesis"/>
    <property type="evidence" value="ECO:0007669"/>
    <property type="project" value="TreeGrafter"/>
</dbReference>
<comment type="pathway">
    <text evidence="2 13">Carbohydrate degradation; glycolysis; pyruvate from D-glyceraldehyde 3-phosphate: step 2/5.</text>
</comment>
<keyword evidence="12 13" id="KW-0324">Glycolysis</keyword>
<sequence>MAKLTVRDLDAKGKEVLMRVDFNVPLKDGEITNDARIVAALPTIKFLLDQGARVVLTSHLGRPKNEPDAAFSLKPVAARLSELLGKEVKFVPAAIGSEAEAARAAMKDGDVVLLENVRFYPGEKKNDPEFAKALLGNATLFVNDAFGTAHRAHASTEGVTHFAEKSAMGFLIERELEYLEGKLENPEKPFVVIMGGAKVSDKIEVLSKLMEKADTFLIGGAMANTFLAAEGYDLGASKIEGDKLDLAREILAEAKAKGVKFLLPADVRVAMKFEDGAETFCTAPFAEGGKVPEGGMAIDIGDKAIEEFSAIIKGAKTVLWNGPMGVFEMDCFAKGTKEIAEALADSSAISIVGGGDSVTAAKKFKVQDKLSFCSTGGGASLELLEGKVLPGVGALTDKCGCCCQK</sequence>
<organism evidence="17 18">
    <name type="scientific">Akkermansia muciniphila</name>
    <dbReference type="NCBI Taxonomy" id="239935"/>
    <lineage>
        <taxon>Bacteria</taxon>
        <taxon>Pseudomonadati</taxon>
        <taxon>Verrucomicrobiota</taxon>
        <taxon>Verrucomicrobiia</taxon>
        <taxon>Verrucomicrobiales</taxon>
        <taxon>Akkermansiaceae</taxon>
        <taxon>Akkermansia</taxon>
    </lineage>
</organism>
<dbReference type="Proteomes" id="UP000236000">
    <property type="component" value="Unassembled WGS sequence"/>
</dbReference>
<comment type="similarity">
    <text evidence="3 13 16">Belongs to the phosphoglycerate kinase family.</text>
</comment>
<comment type="subcellular location">
    <subcellularLocation>
        <location evidence="13">Cytoplasm</location>
    </subcellularLocation>
</comment>
<evidence type="ECO:0000256" key="10">
    <source>
        <dbReference type="ARBA" id="ARBA00022777"/>
    </source>
</evidence>
<dbReference type="PRINTS" id="PR00477">
    <property type="entry name" value="PHGLYCKINASE"/>
</dbReference>
<dbReference type="FunFam" id="3.40.50.1260:FF:000006">
    <property type="entry name" value="Phosphoglycerate kinase"/>
    <property type="match status" value="1"/>
</dbReference>
<proteinExistence type="inferred from homology"/>
<feature type="binding site" evidence="13 14">
    <location>
        <begin position="21"/>
        <end position="23"/>
    </location>
    <ligand>
        <name>substrate</name>
    </ligand>
</feature>
<keyword evidence="7 13" id="KW-0963">Cytoplasm</keyword>
<comment type="catalytic activity">
    <reaction evidence="1 13 16">
        <text>(2R)-3-phosphoglycerate + ATP = (2R)-3-phospho-glyceroyl phosphate + ADP</text>
        <dbReference type="Rhea" id="RHEA:14801"/>
        <dbReference type="ChEBI" id="CHEBI:30616"/>
        <dbReference type="ChEBI" id="CHEBI:57604"/>
        <dbReference type="ChEBI" id="CHEBI:58272"/>
        <dbReference type="ChEBI" id="CHEBI:456216"/>
        <dbReference type="EC" id="2.7.2.3"/>
    </reaction>
</comment>
<dbReference type="Pfam" id="PF00162">
    <property type="entry name" value="PGK"/>
    <property type="match status" value="1"/>
</dbReference>
<feature type="binding site" evidence="13 14">
    <location>
        <begin position="59"/>
        <end position="62"/>
    </location>
    <ligand>
        <name>substrate</name>
    </ligand>
</feature>
<dbReference type="Gene3D" id="3.40.50.1260">
    <property type="entry name" value="Phosphoglycerate kinase, N-terminal domain"/>
    <property type="match status" value="2"/>
</dbReference>
<dbReference type="GO" id="GO:0006096">
    <property type="term" value="P:glycolytic process"/>
    <property type="evidence" value="ECO:0007669"/>
    <property type="project" value="UniProtKB-UniRule"/>
</dbReference>
<gene>
    <name evidence="13 17" type="primary">pgk</name>
    <name evidence="17" type="ORF">CXU22_09025</name>
</gene>
<evidence type="ECO:0000313" key="17">
    <source>
        <dbReference type="EMBL" id="PNC17866.1"/>
    </source>
</evidence>
<keyword evidence="9 13" id="KW-0547">Nucleotide-binding</keyword>
<dbReference type="InterPro" id="IPR001576">
    <property type="entry name" value="Phosphoglycerate_kinase"/>
</dbReference>
<dbReference type="HAMAP" id="MF_00145">
    <property type="entry name" value="Phosphoglyc_kinase"/>
    <property type="match status" value="1"/>
</dbReference>
<feature type="binding site" evidence="14">
    <location>
        <position position="36"/>
    </location>
    <ligand>
        <name>(2R)-3-phosphoglycerate</name>
        <dbReference type="ChEBI" id="CHEBI:58272"/>
    </ligand>
</feature>
<dbReference type="GO" id="GO:0004618">
    <property type="term" value="F:phosphoglycerate kinase activity"/>
    <property type="evidence" value="ECO:0007669"/>
    <property type="project" value="UniProtKB-UniRule"/>
</dbReference>
<dbReference type="InterPro" id="IPR015824">
    <property type="entry name" value="Phosphoglycerate_kinase_N"/>
</dbReference>
<evidence type="ECO:0000256" key="11">
    <source>
        <dbReference type="ARBA" id="ARBA00022840"/>
    </source>
</evidence>
<comment type="caution">
    <text evidence="13">Lacks conserved residue(s) required for the propagation of feature annotation.</text>
</comment>
<feature type="binding site" evidence="13">
    <location>
        <position position="36"/>
    </location>
    <ligand>
        <name>substrate</name>
    </ligand>
</feature>
<name>A0A2N8HD97_9BACT</name>
<dbReference type="EC" id="2.7.2.3" evidence="5 13"/>
<dbReference type="AlphaFoldDB" id="A0A2N8HD97"/>
<dbReference type="PANTHER" id="PTHR11406">
    <property type="entry name" value="PHOSPHOGLYCERATE KINASE"/>
    <property type="match status" value="1"/>
</dbReference>
<comment type="caution">
    <text evidence="17">The sequence shown here is derived from an EMBL/GenBank/DDBJ whole genome shotgun (WGS) entry which is preliminary data.</text>
</comment>
<protein>
    <recommendedName>
        <fullName evidence="6 13">Phosphoglycerate kinase</fullName>
        <ecNumber evidence="5 13">2.7.2.3</ecNumber>
    </recommendedName>
</protein>
<evidence type="ECO:0000256" key="13">
    <source>
        <dbReference type="HAMAP-Rule" id="MF_00145"/>
    </source>
</evidence>
<dbReference type="InterPro" id="IPR036043">
    <property type="entry name" value="Phosphoglycerate_kinase_sf"/>
</dbReference>
<keyword evidence="10 13" id="KW-0418">Kinase</keyword>
<feature type="binding site" evidence="14">
    <location>
        <position position="151"/>
    </location>
    <ligand>
        <name>(2R)-3-phosphoglycerate</name>
        <dbReference type="ChEBI" id="CHEBI:58272"/>
    </ligand>
</feature>
<feature type="binding site" evidence="14">
    <location>
        <position position="118"/>
    </location>
    <ligand>
        <name>(2R)-3-phosphoglycerate</name>
        <dbReference type="ChEBI" id="CHEBI:58272"/>
    </ligand>
</feature>
<dbReference type="GO" id="GO:0043531">
    <property type="term" value="F:ADP binding"/>
    <property type="evidence" value="ECO:0007669"/>
    <property type="project" value="TreeGrafter"/>
</dbReference>
<dbReference type="OrthoDB" id="9808460at2"/>
<feature type="binding site" evidence="13 15">
    <location>
        <begin position="354"/>
        <end position="357"/>
    </location>
    <ligand>
        <name>ATP</name>
        <dbReference type="ChEBI" id="CHEBI:30616"/>
    </ligand>
</feature>
<keyword evidence="11 13" id="KW-0067">ATP-binding</keyword>
<dbReference type="SUPFAM" id="SSF53748">
    <property type="entry name" value="Phosphoglycerate kinase"/>
    <property type="match status" value="1"/>
</dbReference>
<dbReference type="FunFam" id="3.40.50.1260:FF:000031">
    <property type="entry name" value="Phosphoglycerate kinase 1"/>
    <property type="match status" value="1"/>
</dbReference>
<evidence type="ECO:0000313" key="18">
    <source>
        <dbReference type="Proteomes" id="UP000236000"/>
    </source>
</evidence>
<dbReference type="RefSeq" id="WP_102714682.1">
    <property type="nucleotide sequence ID" value="NZ_PJKA01000012.1"/>
</dbReference>
<evidence type="ECO:0000256" key="7">
    <source>
        <dbReference type="ARBA" id="ARBA00022490"/>
    </source>
</evidence>
<evidence type="ECO:0000256" key="1">
    <source>
        <dbReference type="ARBA" id="ARBA00000642"/>
    </source>
</evidence>
<evidence type="ECO:0000256" key="5">
    <source>
        <dbReference type="ARBA" id="ARBA00013061"/>
    </source>
</evidence>
<evidence type="ECO:0000256" key="9">
    <source>
        <dbReference type="ARBA" id="ARBA00022741"/>
    </source>
</evidence>
<keyword evidence="8 13" id="KW-0808">Transferase</keyword>
<evidence type="ECO:0000256" key="6">
    <source>
        <dbReference type="ARBA" id="ARBA00016471"/>
    </source>
</evidence>
<feature type="binding site" evidence="13">
    <location>
        <position position="118"/>
    </location>
    <ligand>
        <name>substrate</name>
    </ligand>
</feature>
<evidence type="ECO:0000256" key="15">
    <source>
        <dbReference type="PIRSR" id="PIRSR000724-2"/>
    </source>
</evidence>
<dbReference type="CDD" id="cd00318">
    <property type="entry name" value="Phosphoglycerate_kinase"/>
    <property type="match status" value="1"/>
</dbReference>
<comment type="subunit">
    <text evidence="4 13">Monomer.</text>
</comment>
<dbReference type="GO" id="GO:0005524">
    <property type="term" value="F:ATP binding"/>
    <property type="evidence" value="ECO:0007669"/>
    <property type="project" value="UniProtKB-KW"/>
</dbReference>
<evidence type="ECO:0000256" key="14">
    <source>
        <dbReference type="PIRSR" id="PIRSR000724-1"/>
    </source>
</evidence>
<evidence type="ECO:0000256" key="12">
    <source>
        <dbReference type="ARBA" id="ARBA00023152"/>
    </source>
</evidence>
<dbReference type="PANTHER" id="PTHR11406:SF23">
    <property type="entry name" value="PHOSPHOGLYCERATE KINASE 1, CHLOROPLASTIC-RELATED"/>
    <property type="match status" value="1"/>
</dbReference>
<feature type="binding site" evidence="13 15">
    <location>
        <position position="328"/>
    </location>
    <ligand>
        <name>ATP</name>
        <dbReference type="ChEBI" id="CHEBI:30616"/>
    </ligand>
</feature>
<dbReference type="EMBL" id="PJKA01000012">
    <property type="protein sequence ID" value="PNC17866.1"/>
    <property type="molecule type" value="Genomic_DNA"/>
</dbReference>
<dbReference type="PIRSF" id="PIRSF000724">
    <property type="entry name" value="Pgk"/>
    <property type="match status" value="1"/>
</dbReference>
<evidence type="ECO:0000256" key="2">
    <source>
        <dbReference type="ARBA" id="ARBA00004838"/>
    </source>
</evidence>
<accession>A0A2N8HD97</accession>